<protein>
    <recommendedName>
        <fullName evidence="2">DUF6604 domain-containing protein</fullName>
    </recommendedName>
</protein>
<dbReference type="AlphaFoldDB" id="A0A9P7Z1D9"/>
<dbReference type="Proteomes" id="UP000887226">
    <property type="component" value="Unassembled WGS sequence"/>
</dbReference>
<dbReference type="EMBL" id="MU253988">
    <property type="protein sequence ID" value="KAG9243317.1"/>
    <property type="molecule type" value="Genomic_DNA"/>
</dbReference>
<proteinExistence type="predicted"/>
<reference evidence="3" key="1">
    <citation type="journal article" date="2021" name="IMA Fungus">
        <title>Genomic characterization of three marine fungi, including Emericellopsis atlantica sp. nov. with signatures of a generalist lifestyle and marine biomass degradation.</title>
        <authorList>
            <person name="Hagestad O.C."/>
            <person name="Hou L."/>
            <person name="Andersen J.H."/>
            <person name="Hansen E.H."/>
            <person name="Altermark B."/>
            <person name="Li C."/>
            <person name="Kuhnert E."/>
            <person name="Cox R.J."/>
            <person name="Crous P.W."/>
            <person name="Spatafora J.W."/>
            <person name="Lail K."/>
            <person name="Amirebrahimi M."/>
            <person name="Lipzen A."/>
            <person name="Pangilinan J."/>
            <person name="Andreopoulos W."/>
            <person name="Hayes R.D."/>
            <person name="Ng V."/>
            <person name="Grigoriev I.V."/>
            <person name="Jackson S.A."/>
            <person name="Sutton T.D.S."/>
            <person name="Dobson A.D.W."/>
            <person name="Rama T."/>
        </authorList>
    </citation>
    <scope>NUCLEOTIDE SEQUENCE</scope>
    <source>
        <strain evidence="3">TRa3180A</strain>
    </source>
</reference>
<evidence type="ECO:0000313" key="3">
    <source>
        <dbReference type="EMBL" id="KAG9243317.1"/>
    </source>
</evidence>
<name>A0A9P7Z1D9_9HELO</name>
<evidence type="ECO:0000256" key="1">
    <source>
        <dbReference type="SAM" id="MobiDB-lite"/>
    </source>
</evidence>
<dbReference type="OrthoDB" id="3510203at2759"/>
<dbReference type="InterPro" id="IPR046539">
    <property type="entry name" value="DUF6604"/>
</dbReference>
<gene>
    <name evidence="3" type="ORF">BJ878DRAFT_124597</name>
</gene>
<keyword evidence="4" id="KW-1185">Reference proteome</keyword>
<evidence type="ECO:0000313" key="4">
    <source>
        <dbReference type="Proteomes" id="UP000887226"/>
    </source>
</evidence>
<sequence length="211" mass="24020">MQAISSSLSPLKTYYAPLAPVENLSSHRRLGAPKTPRQDPEHILTDPSPTSLPPSLVIYEEEPRADKTVWLIYCFFEDFNVVREHPKDLWMTYQVGEIRLIAVALATNTAFERFHRASVELRSLAQRFGKDSQQCPQTSNRCISFCIDLHLNSVESTQMTEDDLAIRTTITSVILLTGLVYPSTLSSNHFRWWSILQVFRCVSLVTFKGTI</sequence>
<evidence type="ECO:0000259" key="2">
    <source>
        <dbReference type="Pfam" id="PF20253"/>
    </source>
</evidence>
<feature type="region of interest" description="Disordered" evidence="1">
    <location>
        <begin position="26"/>
        <end position="49"/>
    </location>
</feature>
<dbReference type="Pfam" id="PF20253">
    <property type="entry name" value="DUF6604"/>
    <property type="match status" value="1"/>
</dbReference>
<accession>A0A9P7Z1D9</accession>
<organism evidence="3 4">
    <name type="scientific">Calycina marina</name>
    <dbReference type="NCBI Taxonomy" id="1763456"/>
    <lineage>
        <taxon>Eukaryota</taxon>
        <taxon>Fungi</taxon>
        <taxon>Dikarya</taxon>
        <taxon>Ascomycota</taxon>
        <taxon>Pezizomycotina</taxon>
        <taxon>Leotiomycetes</taxon>
        <taxon>Helotiales</taxon>
        <taxon>Pezizellaceae</taxon>
        <taxon>Calycina</taxon>
    </lineage>
</organism>
<comment type="caution">
    <text evidence="3">The sequence shown here is derived from an EMBL/GenBank/DDBJ whole genome shotgun (WGS) entry which is preliminary data.</text>
</comment>
<feature type="domain" description="DUF6604" evidence="2">
    <location>
        <begin position="45"/>
        <end position="121"/>
    </location>
</feature>